<organism evidence="2 3">
    <name type="scientific">Thermaurantimonas aggregans</name>
    <dbReference type="NCBI Taxonomy" id="2173829"/>
    <lineage>
        <taxon>Bacteria</taxon>
        <taxon>Pseudomonadati</taxon>
        <taxon>Bacteroidota</taxon>
        <taxon>Flavobacteriia</taxon>
        <taxon>Flavobacteriales</taxon>
        <taxon>Schleiferiaceae</taxon>
        <taxon>Thermaurantimonas</taxon>
    </lineage>
</organism>
<keyword evidence="1" id="KW-0472">Membrane</keyword>
<dbReference type="RefSeq" id="WP_124397594.1">
    <property type="nucleotide sequence ID" value="NZ_BHZE01000008.1"/>
</dbReference>
<sequence>MDGPAHLYNANIIAHLLRENESLSEFYMINKFWIPNWTSHAFLAVLHFIMPAWLAEKILISLYVIGMALSFRFLIKQINTKSVALSIMIFPFMYSFLFHLGFYNFSISFIIFFFTKGL</sequence>
<keyword evidence="3" id="KW-1185">Reference proteome</keyword>
<feature type="transmembrane region" description="Helical" evidence="1">
    <location>
        <begin position="87"/>
        <end position="114"/>
    </location>
</feature>
<comment type="caution">
    <text evidence="2">The sequence shown here is derived from an EMBL/GenBank/DDBJ whole genome shotgun (WGS) entry which is preliminary data.</text>
</comment>
<dbReference type="Proteomes" id="UP000286715">
    <property type="component" value="Unassembled WGS sequence"/>
</dbReference>
<dbReference type="EMBL" id="BHZE01000008">
    <property type="protein sequence ID" value="GCD77529.1"/>
    <property type="molecule type" value="Genomic_DNA"/>
</dbReference>
<feature type="transmembrane region" description="Helical" evidence="1">
    <location>
        <begin position="58"/>
        <end position="75"/>
    </location>
</feature>
<dbReference type="OrthoDB" id="258591at2"/>
<accession>A0A401XKJ0</accession>
<name>A0A401XKJ0_9FLAO</name>
<reference evidence="2 3" key="1">
    <citation type="submission" date="2018-11" db="EMBL/GenBank/DDBJ databases">
        <title>Schleiferia aggregans sp. nov., a moderately thermophilic heterotrophic bacterium isolated from microbial mats at a terrestrial hot spring.</title>
        <authorList>
            <person name="Iino T."/>
            <person name="Ohkuma M."/>
            <person name="Haruta S."/>
        </authorList>
    </citation>
    <scope>NUCLEOTIDE SEQUENCE [LARGE SCALE GENOMIC DNA]</scope>
    <source>
        <strain evidence="2 3">LA</strain>
    </source>
</reference>
<protein>
    <recommendedName>
        <fullName evidence="4">Glycosyltransferase RgtA/B/C/D-like domain-containing protein</fullName>
    </recommendedName>
</protein>
<proteinExistence type="predicted"/>
<evidence type="ECO:0000256" key="1">
    <source>
        <dbReference type="SAM" id="Phobius"/>
    </source>
</evidence>
<evidence type="ECO:0000313" key="3">
    <source>
        <dbReference type="Proteomes" id="UP000286715"/>
    </source>
</evidence>
<keyword evidence="1" id="KW-0812">Transmembrane</keyword>
<keyword evidence="1" id="KW-1133">Transmembrane helix</keyword>
<dbReference type="AlphaFoldDB" id="A0A401XKJ0"/>
<evidence type="ECO:0000313" key="2">
    <source>
        <dbReference type="EMBL" id="GCD77529.1"/>
    </source>
</evidence>
<gene>
    <name evidence="2" type="ORF">JCM31826_10110</name>
</gene>
<evidence type="ECO:0008006" key="4">
    <source>
        <dbReference type="Google" id="ProtNLM"/>
    </source>
</evidence>